<protein>
    <submittedName>
        <fullName evidence="2">Uncharacterized protein</fullName>
    </submittedName>
</protein>
<comment type="caution">
    <text evidence="2">The sequence shown here is derived from an EMBL/GenBank/DDBJ whole genome shotgun (WGS) entry which is preliminary data.</text>
</comment>
<keyword evidence="3" id="KW-1185">Reference proteome</keyword>
<dbReference type="AlphaFoldDB" id="A0A0A0J3L7"/>
<feature type="region of interest" description="Disordered" evidence="1">
    <location>
        <begin position="1"/>
        <end position="34"/>
    </location>
</feature>
<sequence length="34" mass="4157">MDQTTDDTDEGWGEQRDREASARWLRENRPPHWD</sequence>
<dbReference type="Proteomes" id="UP000030002">
    <property type="component" value="Unassembled WGS sequence"/>
</dbReference>
<feature type="compositionally biased region" description="Basic and acidic residues" evidence="1">
    <location>
        <begin position="13"/>
        <end position="34"/>
    </location>
</feature>
<organism evidence="2 3">
    <name type="scientific">Knoellia sinensis KCTC 19936</name>
    <dbReference type="NCBI Taxonomy" id="1385520"/>
    <lineage>
        <taxon>Bacteria</taxon>
        <taxon>Bacillati</taxon>
        <taxon>Actinomycetota</taxon>
        <taxon>Actinomycetes</taxon>
        <taxon>Micrococcales</taxon>
        <taxon>Intrasporangiaceae</taxon>
        <taxon>Knoellia</taxon>
    </lineage>
</organism>
<name>A0A0A0J3L7_9MICO</name>
<proteinExistence type="predicted"/>
<dbReference type="EMBL" id="AVPJ01000021">
    <property type="protein sequence ID" value="KGN30226.1"/>
    <property type="molecule type" value="Genomic_DNA"/>
</dbReference>
<accession>A0A0A0J3L7</accession>
<evidence type="ECO:0000256" key="1">
    <source>
        <dbReference type="SAM" id="MobiDB-lite"/>
    </source>
</evidence>
<evidence type="ECO:0000313" key="3">
    <source>
        <dbReference type="Proteomes" id="UP000030002"/>
    </source>
</evidence>
<gene>
    <name evidence="2" type="ORF">N802_09660</name>
</gene>
<feature type="compositionally biased region" description="Acidic residues" evidence="1">
    <location>
        <begin position="1"/>
        <end position="12"/>
    </location>
</feature>
<evidence type="ECO:0000313" key="2">
    <source>
        <dbReference type="EMBL" id="KGN30226.1"/>
    </source>
</evidence>
<reference evidence="2 3" key="1">
    <citation type="submission" date="2013-08" db="EMBL/GenBank/DDBJ databases">
        <title>The genome sequence of Knoellia sinensis.</title>
        <authorList>
            <person name="Zhu W."/>
            <person name="Wang G."/>
        </authorList>
    </citation>
    <scope>NUCLEOTIDE SEQUENCE [LARGE SCALE GENOMIC DNA]</scope>
    <source>
        <strain evidence="2 3">KCTC 19936</strain>
    </source>
</reference>